<comment type="caution">
    <text evidence="1">The sequence shown here is derived from an EMBL/GenBank/DDBJ whole genome shotgun (WGS) entry which is preliminary data.</text>
</comment>
<protein>
    <submittedName>
        <fullName evidence="1">Uncharacterized protein</fullName>
    </submittedName>
</protein>
<keyword evidence="2" id="KW-1185">Reference proteome</keyword>
<accession>A0ACC0B0I3</accession>
<evidence type="ECO:0000313" key="1">
    <source>
        <dbReference type="EMBL" id="KAI5666367.1"/>
    </source>
</evidence>
<proteinExistence type="predicted"/>
<dbReference type="EMBL" id="CM044704">
    <property type="protein sequence ID" value="KAI5666367.1"/>
    <property type="molecule type" value="Genomic_DNA"/>
</dbReference>
<name>A0ACC0B0I3_CATRO</name>
<reference evidence="2" key="1">
    <citation type="journal article" date="2023" name="Nat. Plants">
        <title>Single-cell RNA sequencing provides a high-resolution roadmap for understanding the multicellular compartmentation of specialized metabolism.</title>
        <authorList>
            <person name="Sun S."/>
            <person name="Shen X."/>
            <person name="Li Y."/>
            <person name="Li Y."/>
            <person name="Wang S."/>
            <person name="Li R."/>
            <person name="Zhang H."/>
            <person name="Shen G."/>
            <person name="Guo B."/>
            <person name="Wei J."/>
            <person name="Xu J."/>
            <person name="St-Pierre B."/>
            <person name="Chen S."/>
            <person name="Sun C."/>
        </authorList>
    </citation>
    <scope>NUCLEOTIDE SEQUENCE [LARGE SCALE GENOMIC DNA]</scope>
</reference>
<organism evidence="1 2">
    <name type="scientific">Catharanthus roseus</name>
    <name type="common">Madagascar periwinkle</name>
    <name type="synonym">Vinca rosea</name>
    <dbReference type="NCBI Taxonomy" id="4058"/>
    <lineage>
        <taxon>Eukaryota</taxon>
        <taxon>Viridiplantae</taxon>
        <taxon>Streptophyta</taxon>
        <taxon>Embryophyta</taxon>
        <taxon>Tracheophyta</taxon>
        <taxon>Spermatophyta</taxon>
        <taxon>Magnoliopsida</taxon>
        <taxon>eudicotyledons</taxon>
        <taxon>Gunneridae</taxon>
        <taxon>Pentapetalae</taxon>
        <taxon>asterids</taxon>
        <taxon>lamiids</taxon>
        <taxon>Gentianales</taxon>
        <taxon>Apocynaceae</taxon>
        <taxon>Rauvolfioideae</taxon>
        <taxon>Vinceae</taxon>
        <taxon>Catharanthinae</taxon>
        <taxon>Catharanthus</taxon>
    </lineage>
</organism>
<gene>
    <name evidence="1" type="ORF">M9H77_16220</name>
</gene>
<sequence length="146" mass="15508">MVSIGGTLSCTPSQHDIQQTFLVQPSHPWELVSDRGVRGVKRGARRLPSSGARGGRAPVPPDMSRGGHAELGRGGERGEGSGECGHGGFGSSYHVDPFDSLDLGIPSFSLDEHDDEQTDVVTPAQQLGFGHCVGKKTTRFTPSDWL</sequence>
<evidence type="ECO:0000313" key="2">
    <source>
        <dbReference type="Proteomes" id="UP001060085"/>
    </source>
</evidence>
<dbReference type="Proteomes" id="UP001060085">
    <property type="component" value="Linkage Group LG04"/>
</dbReference>